<dbReference type="RefSeq" id="YP_003331504.1">
    <property type="nucleotide sequence ID" value="NC_013588.1"/>
</dbReference>
<organism evidence="3 4">
    <name type="scientific">Sulfolobus spindle-shaped virus 7</name>
    <dbReference type="NCBI Taxonomy" id="693628"/>
    <lineage>
        <taxon>Viruses</taxon>
        <taxon>Viruses incertae sedis</taxon>
        <taxon>Fuselloviridae</taxon>
        <taxon>Alphafusellovirus</taxon>
        <taxon>Alphafusellovirus hengillense</taxon>
    </lineage>
</organism>
<dbReference type="OrthoDB" id="22332at10239"/>
<evidence type="ECO:0000313" key="3">
    <source>
        <dbReference type="EMBL" id="ACZ35772.1"/>
    </source>
</evidence>
<sequence length="82" mass="10049">MIYMFKCPICGFITIRLFALKQHVRRNHTLDKCPVCNQKYTRLNQHFYYKSDIDHLLYCYLFSTYKLPHHTRLAIKKHLEVE</sequence>
<dbReference type="InterPro" id="IPR013087">
    <property type="entry name" value="Znf_C2H2_type"/>
</dbReference>
<dbReference type="Gene3D" id="3.30.160.60">
    <property type="entry name" value="Classic Zinc Finger"/>
    <property type="match status" value="1"/>
</dbReference>
<evidence type="ECO:0000256" key="1">
    <source>
        <dbReference type="PROSITE-ProRule" id="PRU00042"/>
    </source>
</evidence>
<protein>
    <submittedName>
        <fullName evidence="3">Zinc finger protein</fullName>
    </submittedName>
</protein>
<feature type="domain" description="C2H2-type" evidence="2">
    <location>
        <begin position="5"/>
        <end position="33"/>
    </location>
</feature>
<dbReference type="SMART" id="SM00355">
    <property type="entry name" value="ZnF_C2H2"/>
    <property type="match status" value="1"/>
</dbReference>
<dbReference type="GO" id="GO:0008270">
    <property type="term" value="F:zinc ion binding"/>
    <property type="evidence" value="ECO:0007669"/>
    <property type="project" value="UniProtKB-KW"/>
</dbReference>
<keyword evidence="4" id="KW-1185">Reference proteome</keyword>
<proteinExistence type="predicted"/>
<keyword evidence="1" id="KW-0479">Metal-binding</keyword>
<dbReference type="GeneID" id="8676856"/>
<evidence type="ECO:0000313" key="4">
    <source>
        <dbReference type="Proteomes" id="UP000000512"/>
    </source>
</evidence>
<accession>D1GF72</accession>
<dbReference type="EMBL" id="FJ870916">
    <property type="protein sequence ID" value="ACZ35772.1"/>
    <property type="molecule type" value="Genomic_DNA"/>
</dbReference>
<keyword evidence="1" id="KW-0863">Zinc-finger</keyword>
<evidence type="ECO:0000259" key="2">
    <source>
        <dbReference type="PROSITE" id="PS50157"/>
    </source>
</evidence>
<dbReference type="KEGG" id="vg:8676856"/>
<keyword evidence="1" id="KW-0862">Zinc</keyword>
<dbReference type="Proteomes" id="UP000000512">
    <property type="component" value="Segment"/>
</dbReference>
<name>D1GF72_9VIRU</name>
<reference evidence="3 4" key="1">
    <citation type="journal article" date="2009" name="Environ. Microbiol.">
        <title>Four newly isolated fuselloviruses from extreme geothermal environments reveal unusual morphologies and a possible interviral recombination mechanism.</title>
        <authorList>
            <person name="Redder P."/>
            <person name="Peng X."/>
            <person name="Brugger K."/>
            <person name="Shah S.A."/>
            <person name="Roesch F."/>
            <person name="Greve B."/>
            <person name="She Q."/>
            <person name="Schleper C."/>
            <person name="Forterre P."/>
            <person name="Garrett R.A."/>
            <person name="Prangishvili D."/>
        </authorList>
    </citation>
    <scope>NUCLEOTIDE SEQUENCE [LARGE SCALE GENOMIC DNA]</scope>
</reference>
<dbReference type="PROSITE" id="PS50157">
    <property type="entry name" value="ZINC_FINGER_C2H2_2"/>
    <property type="match status" value="1"/>
</dbReference>